<keyword evidence="1" id="KW-0067">ATP-binding</keyword>
<dbReference type="Pfam" id="PF00586">
    <property type="entry name" value="AIRS"/>
    <property type="match status" value="1"/>
</dbReference>
<feature type="binding site" evidence="1">
    <location>
        <position position="232"/>
    </location>
    <ligand>
        <name>Mg(2+)</name>
        <dbReference type="ChEBI" id="CHEBI:18420"/>
        <label>4</label>
    </ligand>
</feature>
<feature type="binding site" evidence="1">
    <location>
        <position position="187"/>
    </location>
    <ligand>
        <name>Mg(2+)</name>
        <dbReference type="ChEBI" id="CHEBI:18420"/>
        <label>3</label>
    </ligand>
</feature>
<feature type="binding site" evidence="1">
    <location>
        <position position="288"/>
    </location>
    <ligand>
        <name>Mg(2+)</name>
        <dbReference type="ChEBI" id="CHEBI:18420"/>
        <label>1</label>
    </ligand>
</feature>
<feature type="compositionally biased region" description="Low complexity" evidence="2">
    <location>
        <begin position="150"/>
        <end position="163"/>
    </location>
</feature>
<feature type="region of interest" description="Disordered" evidence="2">
    <location>
        <begin position="1"/>
        <end position="25"/>
    </location>
</feature>
<feature type="binding site" evidence="1">
    <location>
        <position position="232"/>
    </location>
    <ligand>
        <name>Mg(2+)</name>
        <dbReference type="ChEBI" id="CHEBI:18420"/>
        <label>3</label>
    </ligand>
</feature>
<feature type="compositionally biased region" description="Basic residues" evidence="2">
    <location>
        <begin position="120"/>
        <end position="129"/>
    </location>
</feature>
<keyword evidence="1" id="KW-0547">Nucleotide-binding</keyword>
<evidence type="ECO:0000313" key="4">
    <source>
        <dbReference type="EMBL" id="MEJ5945389.1"/>
    </source>
</evidence>
<dbReference type="HAMAP" id="MF_02128">
    <property type="entry name" value="TMP_kinase"/>
    <property type="match status" value="1"/>
</dbReference>
<sequence>MTSSASTTPGTAASAAATSDERPTWVWTSTYACSTRASWWSAAPPGRLSSSSPSAAAGRRPRAPGAPGARVVGAVRGTEAGAGAGDRRDGRARRYRGPAPAPTRAAGAPVPRGGVTRGPVHPHPRRPARPRPTPEARALPGPPPAPEDPPAVGAGAPRGATGEDALLDGLLPVLPVGSWTDLGPGDDAAVVRADDGRVVVSTDALVADRHFRPRTASPEDVGWRAAAQNLADVAAMGAVPTALVVALVVPSRPPAPWTDGWTTGLARGLAAACAGLPGARGCGVVGGDLTGGEQVVVAVTALGDLRGLPPVRRDGARPGDVVALAGVQGRSAAGLAVLERRARPGAAAWAGAGVESAADEEVAGLVRAHRRPRPPCDAGPAAAEAGATAMLDVSDGLVRDAGRVARASVVVLDLSTELLRPHRDAVAPVADLLGVDAWRLVLEGGEDHGLLATFPEGAVLPEGFAPVGVVRAGAAPGVLVDGAPHAGGGGWDHFG</sequence>
<keyword evidence="1 4" id="KW-0808">Transferase</keyword>
<feature type="compositionally biased region" description="Low complexity" evidence="2">
    <location>
        <begin position="102"/>
        <end position="119"/>
    </location>
</feature>
<comment type="pathway">
    <text evidence="1">Cofactor biosynthesis; thiamine diphosphate biosynthesis; thiamine diphosphate from thiamine phosphate: step 1/1.</text>
</comment>
<keyword evidence="1" id="KW-0784">Thiamine biosynthesis</keyword>
<feature type="binding site" evidence="1">
    <location>
        <position position="203"/>
    </location>
    <ligand>
        <name>Mg(2+)</name>
        <dbReference type="ChEBI" id="CHEBI:18420"/>
        <label>1</label>
    </ligand>
</feature>
<feature type="binding site" evidence="1">
    <location>
        <position position="202"/>
    </location>
    <ligand>
        <name>Mg(2+)</name>
        <dbReference type="ChEBI" id="CHEBI:18420"/>
        <label>1</label>
    </ligand>
</feature>
<dbReference type="GO" id="GO:0009030">
    <property type="term" value="F:thiamine-phosphate kinase activity"/>
    <property type="evidence" value="ECO:0007669"/>
    <property type="project" value="UniProtKB-EC"/>
</dbReference>
<dbReference type="InterPro" id="IPR006283">
    <property type="entry name" value="ThiL-like"/>
</dbReference>
<evidence type="ECO:0000313" key="5">
    <source>
        <dbReference type="Proteomes" id="UP001387100"/>
    </source>
</evidence>
<feature type="compositionally biased region" description="Low complexity" evidence="2">
    <location>
        <begin position="41"/>
        <end position="81"/>
    </location>
</feature>
<comment type="caution">
    <text evidence="1">Lacks conserved residue(s) required for the propagation of feature annotation.</text>
</comment>
<feature type="binding site" evidence="1">
    <location>
        <begin position="287"/>
        <end position="288"/>
    </location>
    <ligand>
        <name>ATP</name>
        <dbReference type="ChEBI" id="CHEBI:30616"/>
    </ligand>
</feature>
<dbReference type="NCBIfam" id="NF004351">
    <property type="entry name" value="PRK05731.1-4"/>
    <property type="match status" value="1"/>
</dbReference>
<feature type="binding site" evidence="1">
    <location>
        <position position="394"/>
    </location>
    <ligand>
        <name>ATP</name>
        <dbReference type="ChEBI" id="CHEBI:30616"/>
    </ligand>
</feature>
<feature type="binding site" evidence="1">
    <location>
        <position position="210"/>
    </location>
    <ligand>
        <name>substrate</name>
    </ligand>
</feature>
<evidence type="ECO:0000259" key="3">
    <source>
        <dbReference type="Pfam" id="PF00586"/>
    </source>
</evidence>
<dbReference type="PANTHER" id="PTHR30270">
    <property type="entry name" value="THIAMINE-MONOPHOSPHATE KINASE"/>
    <property type="match status" value="1"/>
</dbReference>
<protein>
    <recommendedName>
        <fullName evidence="1">Thiamine-monophosphate kinase</fullName>
        <shortName evidence="1">TMP kinase</shortName>
        <shortName evidence="1">Thiamine-phosphate kinase</shortName>
        <ecNumber evidence="1">2.7.4.16</ecNumber>
    </recommendedName>
</protein>
<feature type="binding site" evidence="1">
    <location>
        <position position="201"/>
    </location>
    <ligand>
        <name>Mg(2+)</name>
        <dbReference type="ChEBI" id="CHEBI:18420"/>
        <label>4</label>
    </ligand>
</feature>
<feature type="binding site" evidence="1">
    <location>
        <position position="187"/>
    </location>
    <ligand>
        <name>Mg(2+)</name>
        <dbReference type="ChEBI" id="CHEBI:18420"/>
        <label>4</label>
    </ligand>
</feature>
<dbReference type="EMBL" id="JBBIAA010000007">
    <property type="protein sequence ID" value="MEJ5945389.1"/>
    <property type="molecule type" value="Genomic_DNA"/>
</dbReference>
<feature type="binding site" evidence="1">
    <location>
        <position position="395"/>
    </location>
    <ligand>
        <name>Mg(2+)</name>
        <dbReference type="ChEBI" id="CHEBI:18420"/>
        <label>5</label>
    </ligand>
</feature>
<keyword evidence="5" id="KW-1185">Reference proteome</keyword>
<feature type="binding site" evidence="1">
    <location>
        <position position="392"/>
    </location>
    <ligand>
        <name>Mg(2+)</name>
        <dbReference type="ChEBI" id="CHEBI:18420"/>
        <label>3</label>
    </ligand>
</feature>
<evidence type="ECO:0000256" key="2">
    <source>
        <dbReference type="SAM" id="MobiDB-lite"/>
    </source>
</evidence>
<feature type="binding site" evidence="1">
    <location>
        <position position="232"/>
    </location>
    <ligand>
        <name>Mg(2+)</name>
        <dbReference type="ChEBI" id="CHEBI:18420"/>
        <label>2</label>
    </ligand>
</feature>
<feature type="binding site" evidence="1">
    <location>
        <position position="313"/>
    </location>
    <ligand>
        <name>ATP</name>
        <dbReference type="ChEBI" id="CHEBI:30616"/>
    </ligand>
</feature>
<comment type="caution">
    <text evidence="4">The sequence shown here is derived from an EMBL/GenBank/DDBJ whole genome shotgun (WGS) entry which is preliminary data.</text>
</comment>
<feature type="binding site" evidence="1">
    <location>
        <position position="491"/>
    </location>
    <ligand>
        <name>substrate</name>
    </ligand>
</feature>
<dbReference type="InterPro" id="IPR036921">
    <property type="entry name" value="PurM-like_N_sf"/>
</dbReference>
<name>A0ABU8RK19_9ACTN</name>
<feature type="compositionally biased region" description="Low complexity" evidence="2">
    <location>
        <begin position="1"/>
        <end position="18"/>
    </location>
</feature>
<comment type="function">
    <text evidence="1">Catalyzes the ATP-dependent phosphorylation of thiamine-monophosphate (TMP) to form thiamine-pyrophosphate (TPP), the active form of vitamin B1.</text>
</comment>
<evidence type="ECO:0000256" key="1">
    <source>
        <dbReference type="HAMAP-Rule" id="MF_02128"/>
    </source>
</evidence>
<keyword evidence="1 4" id="KW-0418">Kinase</keyword>
<accession>A0ABU8RK19</accession>
<reference evidence="4 5" key="1">
    <citation type="journal article" date="2017" name="Int. J. Syst. Evol. Microbiol.">
        <title>Pseudokineococcus basanitobsidens sp. nov., isolated from volcanic rock.</title>
        <authorList>
            <person name="Lee D.W."/>
            <person name="Park M.Y."/>
            <person name="Kim J.J."/>
            <person name="Kim B.S."/>
        </authorList>
    </citation>
    <scope>NUCLEOTIDE SEQUENCE [LARGE SCALE GENOMIC DNA]</scope>
    <source>
        <strain evidence="4 5">DSM 103726</strain>
    </source>
</reference>
<dbReference type="PANTHER" id="PTHR30270:SF0">
    <property type="entry name" value="THIAMINE-MONOPHOSPHATE KINASE"/>
    <property type="match status" value="1"/>
</dbReference>
<comment type="miscellaneous">
    <text evidence="1">Reaction mechanism of ThiL seems to utilize a direct, inline transfer of the gamma-phosphate of ATP to TMP rather than a phosphorylated enzyme intermediate.</text>
</comment>
<dbReference type="SUPFAM" id="SSF56042">
    <property type="entry name" value="PurM C-terminal domain-like"/>
    <property type="match status" value="1"/>
</dbReference>
<comment type="catalytic activity">
    <reaction evidence="1">
        <text>thiamine phosphate + ATP = thiamine diphosphate + ADP</text>
        <dbReference type="Rhea" id="RHEA:15913"/>
        <dbReference type="ChEBI" id="CHEBI:30616"/>
        <dbReference type="ChEBI" id="CHEBI:37575"/>
        <dbReference type="ChEBI" id="CHEBI:58937"/>
        <dbReference type="ChEBI" id="CHEBI:456216"/>
        <dbReference type="EC" id="2.7.4.16"/>
    </reaction>
</comment>
<dbReference type="Proteomes" id="UP001387100">
    <property type="component" value="Unassembled WGS sequence"/>
</dbReference>
<dbReference type="CDD" id="cd02194">
    <property type="entry name" value="ThiL"/>
    <property type="match status" value="1"/>
</dbReference>
<dbReference type="InterPro" id="IPR016188">
    <property type="entry name" value="PurM-like_N"/>
</dbReference>
<feature type="binding site" evidence="1">
    <location>
        <position position="203"/>
    </location>
    <ligand>
        <name>Mg(2+)</name>
        <dbReference type="ChEBI" id="CHEBI:18420"/>
        <label>2</label>
    </ligand>
</feature>
<dbReference type="InterPro" id="IPR036676">
    <property type="entry name" value="PurM-like_C_sf"/>
</dbReference>
<gene>
    <name evidence="1" type="primary">thiL</name>
    <name evidence="4" type="ORF">WDZ17_08785</name>
</gene>
<organism evidence="4 5">
    <name type="scientific">Pseudokineococcus basanitobsidens</name>
    <dbReference type="NCBI Taxonomy" id="1926649"/>
    <lineage>
        <taxon>Bacteria</taxon>
        <taxon>Bacillati</taxon>
        <taxon>Actinomycetota</taxon>
        <taxon>Actinomycetes</taxon>
        <taxon>Kineosporiales</taxon>
        <taxon>Kineosporiaceae</taxon>
        <taxon>Pseudokineococcus</taxon>
    </lineage>
</organism>
<dbReference type="Gene3D" id="3.30.1330.10">
    <property type="entry name" value="PurM-like, N-terminal domain"/>
    <property type="match status" value="1"/>
</dbReference>
<dbReference type="Gene3D" id="3.90.650.10">
    <property type="entry name" value="PurM-like C-terminal domain"/>
    <property type="match status" value="1"/>
</dbReference>
<feature type="compositionally biased region" description="Pro residues" evidence="2">
    <location>
        <begin position="140"/>
        <end position="149"/>
    </location>
</feature>
<dbReference type="EC" id="2.7.4.16" evidence="1"/>
<comment type="similarity">
    <text evidence="1">Belongs to the thiamine-monophosphate kinase family.</text>
</comment>
<keyword evidence="1" id="KW-0460">Magnesium</keyword>
<feature type="region of interest" description="Disordered" evidence="2">
    <location>
        <begin position="41"/>
        <end position="163"/>
    </location>
</feature>
<feature type="domain" description="PurM-like N-terminal" evidence="3">
    <location>
        <begin position="185"/>
        <end position="303"/>
    </location>
</feature>
<dbReference type="SUPFAM" id="SSF55326">
    <property type="entry name" value="PurM N-terminal domain-like"/>
    <property type="match status" value="1"/>
</dbReference>
<feature type="binding site" evidence="1">
    <location>
        <position position="446"/>
    </location>
    <ligand>
        <name>substrate</name>
    </ligand>
</feature>
<dbReference type="NCBIfam" id="TIGR01379">
    <property type="entry name" value="thiL"/>
    <property type="match status" value="1"/>
</dbReference>
<proteinExistence type="inferred from homology"/>
<keyword evidence="1" id="KW-0479">Metal-binding</keyword>